<evidence type="ECO:0000256" key="4">
    <source>
        <dbReference type="ARBA" id="ARBA00023136"/>
    </source>
</evidence>
<dbReference type="EMBL" id="RJTM01000122">
    <property type="protein sequence ID" value="RNL81733.1"/>
    <property type="molecule type" value="Genomic_DNA"/>
</dbReference>
<dbReference type="GO" id="GO:0140359">
    <property type="term" value="F:ABC-type transporter activity"/>
    <property type="evidence" value="ECO:0007669"/>
    <property type="project" value="InterPro"/>
</dbReference>
<keyword evidence="2 5" id="KW-0812">Transmembrane</keyword>
<feature type="transmembrane region" description="Helical" evidence="5">
    <location>
        <begin position="183"/>
        <end position="204"/>
    </location>
</feature>
<dbReference type="PANTHER" id="PTHR43471:SF1">
    <property type="entry name" value="ABC TRANSPORTER PERMEASE PROTEIN NOSY-RELATED"/>
    <property type="match status" value="1"/>
</dbReference>
<reference evidence="7 8" key="1">
    <citation type="submission" date="2018-10" db="EMBL/GenBank/DDBJ databases">
        <title>Sinomicrobium pectinilyticum sp. nov., a pectinase-producing bacterium isolated from alkaline and saline soil, and emended description of the genus Sinomicrobium.</title>
        <authorList>
            <person name="Cheng B."/>
            <person name="Li C."/>
            <person name="Lai Q."/>
            <person name="Du M."/>
            <person name="Shao Z."/>
            <person name="Xu P."/>
            <person name="Yang C."/>
        </authorList>
    </citation>
    <scope>NUCLEOTIDE SEQUENCE [LARGE SCALE GENOMIC DNA]</scope>
    <source>
        <strain evidence="7 8">5DNS001</strain>
    </source>
</reference>
<keyword evidence="4 5" id="KW-0472">Membrane</keyword>
<sequence>MNSDRVLRTLILKDLRLLYRGGTLSLLFRVTWLLLTASGILTLIQYHKAQEDRELANRVFRQQWEVQHKGAHDAAHYGTWIFKPLSVLGAFHPGLNDFSGTTYRIVAHEQQEVGHSNAEGKDSVMRFGQFSFALILQFLVPLLILFLSSSAVTSEKESGTLRMLLAQGVRFRRLVWSKIWVNYLYSILLVLPVFLVILVSVWIAGEGEEDIWRLSFIFLGYLLYYFMCVLIGVILSVRSATSKTSTFTALTFWLLTTVLLPRIVTNMADHRFPPMSRATFDDRVTQGYREGLNGDGPYYERAKAYEEELLSRYGATGTAELPVDADALVMQYHEDYKSKVFTYYYNQVSETFGRQQKFINNAIWIDPFIGIKRLSSAMSGTDFFHHQAFFTQARNYRDYFIRSLNTEQAKHPVKGEEHYYPDADFFRQIQDFQYQRLSVREVLKLQQTAFYVILGWILLVILALHFTIKNNPDK</sequence>
<dbReference type="GO" id="GO:0016020">
    <property type="term" value="C:membrane"/>
    <property type="evidence" value="ECO:0007669"/>
    <property type="project" value="UniProtKB-SubCell"/>
</dbReference>
<comment type="subcellular location">
    <subcellularLocation>
        <location evidence="1">Membrane</location>
        <topology evidence="1">Multi-pass membrane protein</topology>
    </subcellularLocation>
</comment>
<keyword evidence="8" id="KW-1185">Reference proteome</keyword>
<dbReference type="Pfam" id="PF12040">
    <property type="entry name" value="DUF3526"/>
    <property type="match status" value="1"/>
</dbReference>
<dbReference type="InterPro" id="IPR021913">
    <property type="entry name" value="DUF3526"/>
</dbReference>
<comment type="caution">
    <text evidence="7">The sequence shown here is derived from an EMBL/GenBank/DDBJ whole genome shotgun (WGS) entry which is preliminary data.</text>
</comment>
<evidence type="ECO:0000256" key="5">
    <source>
        <dbReference type="SAM" id="Phobius"/>
    </source>
</evidence>
<dbReference type="Proteomes" id="UP000267469">
    <property type="component" value="Unassembled WGS sequence"/>
</dbReference>
<evidence type="ECO:0000256" key="2">
    <source>
        <dbReference type="ARBA" id="ARBA00022692"/>
    </source>
</evidence>
<evidence type="ECO:0000256" key="3">
    <source>
        <dbReference type="ARBA" id="ARBA00022989"/>
    </source>
</evidence>
<name>A0A3N0E1T2_SINP1</name>
<dbReference type="PANTHER" id="PTHR43471">
    <property type="entry name" value="ABC TRANSPORTER PERMEASE"/>
    <property type="match status" value="1"/>
</dbReference>
<feature type="domain" description="ABC-2 type transporter transmembrane" evidence="6">
    <location>
        <begin position="125"/>
        <end position="269"/>
    </location>
</feature>
<feature type="transmembrane region" description="Helical" evidence="5">
    <location>
        <begin position="26"/>
        <end position="44"/>
    </location>
</feature>
<evidence type="ECO:0000313" key="7">
    <source>
        <dbReference type="EMBL" id="RNL81733.1"/>
    </source>
</evidence>
<dbReference type="AlphaFoldDB" id="A0A3N0E1T2"/>
<dbReference type="Pfam" id="PF12698">
    <property type="entry name" value="ABC2_membrane_3"/>
    <property type="match status" value="1"/>
</dbReference>
<feature type="transmembrane region" description="Helical" evidence="5">
    <location>
        <begin position="130"/>
        <end position="152"/>
    </location>
</feature>
<organism evidence="7 8">
    <name type="scientific">Sinomicrobium pectinilyticum</name>
    <dbReference type="NCBI Taxonomy" id="1084421"/>
    <lineage>
        <taxon>Bacteria</taxon>
        <taxon>Pseudomonadati</taxon>
        <taxon>Bacteroidota</taxon>
        <taxon>Flavobacteriia</taxon>
        <taxon>Flavobacteriales</taxon>
        <taxon>Flavobacteriaceae</taxon>
        <taxon>Sinomicrobium</taxon>
    </lineage>
</organism>
<evidence type="ECO:0000259" key="6">
    <source>
        <dbReference type="Pfam" id="PF12698"/>
    </source>
</evidence>
<evidence type="ECO:0000313" key="8">
    <source>
        <dbReference type="Proteomes" id="UP000267469"/>
    </source>
</evidence>
<proteinExistence type="predicted"/>
<accession>A0A3N0E1T2</accession>
<gene>
    <name evidence="7" type="ORF">ED312_18555</name>
</gene>
<evidence type="ECO:0000256" key="1">
    <source>
        <dbReference type="ARBA" id="ARBA00004141"/>
    </source>
</evidence>
<dbReference type="OrthoDB" id="184009at2"/>
<dbReference type="InterPro" id="IPR013525">
    <property type="entry name" value="ABC2_TM"/>
</dbReference>
<feature type="transmembrane region" description="Helical" evidence="5">
    <location>
        <begin position="448"/>
        <end position="468"/>
    </location>
</feature>
<dbReference type="RefSeq" id="WP_123217524.1">
    <property type="nucleotide sequence ID" value="NZ_RJTM01000122.1"/>
</dbReference>
<feature type="transmembrane region" description="Helical" evidence="5">
    <location>
        <begin position="216"/>
        <end position="235"/>
    </location>
</feature>
<keyword evidence="3 5" id="KW-1133">Transmembrane helix</keyword>
<protein>
    <submittedName>
        <fullName evidence="7">DUF3526 domain-containing protein</fullName>
    </submittedName>
</protein>